<evidence type="ECO:0000313" key="2">
    <source>
        <dbReference type="EMBL" id="KAE8942105.1"/>
    </source>
</evidence>
<accession>A0A6A3UPV2</accession>
<sequence length="102" mass="11367">MTLKRKRTRSEIEEVLLQNAIVNATPAGPEDVNDRKNERSGETTINATWTRNLQLSASTQSMPTSRQLSNQDVVVTEGAIMEQEGKQEEGDPAEHQRRYAAG</sequence>
<proteinExistence type="predicted"/>
<name>A0A6A3UPV2_9STRA</name>
<evidence type="ECO:0000313" key="7">
    <source>
        <dbReference type="Proteomes" id="UP000440732"/>
    </source>
</evidence>
<feature type="region of interest" description="Disordered" evidence="1">
    <location>
        <begin position="82"/>
        <end position="102"/>
    </location>
</feature>
<evidence type="ECO:0000313" key="4">
    <source>
        <dbReference type="EMBL" id="KAE9149044.1"/>
    </source>
</evidence>
<dbReference type="Proteomes" id="UP000476176">
    <property type="component" value="Unassembled WGS sequence"/>
</dbReference>
<reference evidence="6 7" key="1">
    <citation type="submission" date="2018-08" db="EMBL/GenBank/DDBJ databases">
        <title>Genomic investigation of the strawberry pathogen Phytophthora fragariae indicates pathogenicity is determined by transcriptional variation in three key races.</title>
        <authorList>
            <person name="Adams T.M."/>
            <person name="Armitage A.D."/>
            <person name="Sobczyk M.K."/>
            <person name="Bates H.J."/>
            <person name="Dunwell J.M."/>
            <person name="Nellist C.F."/>
            <person name="Harrison R.J."/>
        </authorList>
    </citation>
    <scope>NUCLEOTIDE SEQUENCE [LARGE SCALE GENOMIC DNA]</scope>
    <source>
        <strain evidence="5 8">BC-23</strain>
        <strain evidence="4 7">NOV-5</strain>
        <strain evidence="2 6">NOV-9</strain>
        <strain evidence="3 9">ONT-3</strain>
    </source>
</reference>
<dbReference type="EMBL" id="QXGF01000323">
    <property type="protein sequence ID" value="KAE8942105.1"/>
    <property type="molecule type" value="Genomic_DNA"/>
</dbReference>
<protein>
    <submittedName>
        <fullName evidence="4">Uncharacterized protein</fullName>
    </submittedName>
</protein>
<dbReference type="AlphaFoldDB" id="A0A6A3UPV2"/>
<dbReference type="EMBL" id="QXGC01000261">
    <property type="protein sequence ID" value="KAE9242757.1"/>
    <property type="molecule type" value="Genomic_DNA"/>
</dbReference>
<dbReference type="Proteomes" id="UP000440732">
    <property type="component" value="Unassembled WGS sequence"/>
</dbReference>
<organism evidence="4 7">
    <name type="scientific">Phytophthora fragariae</name>
    <dbReference type="NCBI Taxonomy" id="53985"/>
    <lineage>
        <taxon>Eukaryota</taxon>
        <taxon>Sar</taxon>
        <taxon>Stramenopiles</taxon>
        <taxon>Oomycota</taxon>
        <taxon>Peronosporomycetes</taxon>
        <taxon>Peronosporales</taxon>
        <taxon>Peronosporaceae</taxon>
        <taxon>Phytophthora</taxon>
    </lineage>
</organism>
<evidence type="ECO:0000256" key="1">
    <source>
        <dbReference type="SAM" id="MobiDB-lite"/>
    </source>
</evidence>
<dbReference type="Proteomes" id="UP000488956">
    <property type="component" value="Unassembled WGS sequence"/>
</dbReference>
<evidence type="ECO:0000313" key="8">
    <source>
        <dbReference type="Proteomes" id="UP000476176"/>
    </source>
</evidence>
<comment type="caution">
    <text evidence="4">The sequence shown here is derived from an EMBL/GenBank/DDBJ whole genome shotgun (WGS) entry which is preliminary data.</text>
</comment>
<evidence type="ECO:0000313" key="9">
    <source>
        <dbReference type="Proteomes" id="UP000488956"/>
    </source>
</evidence>
<evidence type="ECO:0000313" key="3">
    <source>
        <dbReference type="EMBL" id="KAE9112279.1"/>
    </source>
</evidence>
<feature type="compositionally biased region" description="Basic and acidic residues" evidence="1">
    <location>
        <begin position="83"/>
        <end position="102"/>
    </location>
</feature>
<dbReference type="EMBL" id="QXGA01000259">
    <property type="protein sequence ID" value="KAE9149044.1"/>
    <property type="molecule type" value="Genomic_DNA"/>
</dbReference>
<feature type="compositionally biased region" description="Basic and acidic residues" evidence="1">
    <location>
        <begin position="32"/>
        <end position="41"/>
    </location>
</feature>
<evidence type="ECO:0000313" key="5">
    <source>
        <dbReference type="EMBL" id="KAE9242757.1"/>
    </source>
</evidence>
<evidence type="ECO:0000313" key="6">
    <source>
        <dbReference type="Proteomes" id="UP000429523"/>
    </source>
</evidence>
<dbReference type="EMBL" id="QXFX01000533">
    <property type="protein sequence ID" value="KAE9112279.1"/>
    <property type="molecule type" value="Genomic_DNA"/>
</dbReference>
<gene>
    <name evidence="5" type="ORF">PF004_g6474</name>
    <name evidence="4" type="ORF">PF006_g6438</name>
    <name evidence="2" type="ORF">PF009_g8133</name>
    <name evidence="3" type="ORF">PF010_g10507</name>
</gene>
<dbReference type="Proteomes" id="UP000429523">
    <property type="component" value="Unassembled WGS sequence"/>
</dbReference>
<feature type="region of interest" description="Disordered" evidence="1">
    <location>
        <begin position="25"/>
        <end position="44"/>
    </location>
</feature>